<evidence type="ECO:0000256" key="1">
    <source>
        <dbReference type="SAM" id="Phobius"/>
    </source>
</evidence>
<feature type="transmembrane region" description="Helical" evidence="1">
    <location>
        <begin position="12"/>
        <end position="34"/>
    </location>
</feature>
<dbReference type="STRING" id="332411.VI06_06000"/>
<proteinExistence type="predicted"/>
<dbReference type="Pfam" id="PF14341">
    <property type="entry name" value="PilX_N"/>
    <property type="match status" value="1"/>
</dbReference>
<reference evidence="5" key="3">
    <citation type="journal article" date="2017" name="Plant Physiol. Biochem.">
        <title>Differential oxidative and antioxidative response of duckweed Lemna minor toward plant growth promoting/inhibiting bacteria.</title>
        <authorList>
            <person name="Ishizawa H."/>
            <person name="Kuroda M."/>
            <person name="Morikawa M."/>
            <person name="Ike M."/>
        </authorList>
    </citation>
    <scope>NUCLEOTIDE SEQUENCE [LARGE SCALE GENOMIC DNA]</scope>
    <source>
        <strain evidence="5">H3</strain>
    </source>
</reference>
<dbReference type="InterPro" id="IPR025205">
    <property type="entry name" value="PilX/PilW_C"/>
</dbReference>
<dbReference type="OrthoDB" id="5405962at2"/>
<dbReference type="KEGG" id="amah:DLM_3818"/>
<reference evidence="4 5" key="2">
    <citation type="journal article" date="2017" name="Genome Announc.">
        <title>Draft genome sequence of Aquitalea magnusonii strain H3, a plant growth-promoting bacterium of duckweed Lemna minor.</title>
        <authorList>
            <person name="Ishizawa H."/>
            <person name="Kuroda M."/>
            <person name="Ike M."/>
        </authorList>
    </citation>
    <scope>NUCLEOTIDE SEQUENCE [LARGE SCALE GENOMIC DNA]</scope>
    <source>
        <strain evidence="4 5">H3</strain>
    </source>
</reference>
<dbReference type="RefSeq" id="WP_089082525.1">
    <property type="nucleotide sequence ID" value="NZ_AP018823.1"/>
</dbReference>
<accession>A0A3G9GP15</accession>
<dbReference type="InterPro" id="IPR025746">
    <property type="entry name" value="PilX_N_dom"/>
</dbReference>
<reference evidence="5" key="1">
    <citation type="journal article" date="2017" name="Biotechnol. Biofuels">
        <title>Evaluation of environmental bacterial communities as a factor affecting the growth of duckweed Lemna minor.</title>
        <authorList>
            <person name="Ishizawa H."/>
            <person name="Kuroda M."/>
            <person name="Morikawa M."/>
            <person name="Ike M."/>
        </authorList>
    </citation>
    <scope>NUCLEOTIDE SEQUENCE [LARGE SCALE GENOMIC DNA]</scope>
    <source>
        <strain evidence="5">H3</strain>
    </source>
</reference>
<evidence type="ECO:0000313" key="4">
    <source>
        <dbReference type="EMBL" id="BBF87402.1"/>
    </source>
</evidence>
<keyword evidence="1" id="KW-0472">Membrane</keyword>
<evidence type="ECO:0000259" key="2">
    <source>
        <dbReference type="Pfam" id="PF13681"/>
    </source>
</evidence>
<name>A0A3G9GP15_9NEIS</name>
<dbReference type="AlphaFoldDB" id="A0A3G9GP15"/>
<organism evidence="4 5">
    <name type="scientific">Aquitalea magnusonii</name>
    <dbReference type="NCBI Taxonomy" id="332411"/>
    <lineage>
        <taxon>Bacteria</taxon>
        <taxon>Pseudomonadati</taxon>
        <taxon>Pseudomonadota</taxon>
        <taxon>Betaproteobacteria</taxon>
        <taxon>Neisseriales</taxon>
        <taxon>Chromobacteriaceae</taxon>
        <taxon>Aquitalea</taxon>
    </lineage>
</organism>
<gene>
    <name evidence="4" type="ORF">DLM_3818</name>
</gene>
<sequence>MRRTLNHSLQRGAALVIALVLLVAMMLIGLTAFYSSKQEERLARAGRDGLVAREAAEAALRYAEGQIASGVISSNLGFNSCPNTASTGLCSNYASGPMSVLLASAAIATSPTTVATVPSTAWNGGSLGSYSLRAPRYAIEAIPDQAAGSDLSTESYIYRITGWGFGFNSNIVTVMESIYRPAQ</sequence>
<feature type="domain" description="Type 4 fimbrial biogenesis protein PilX N-terminal" evidence="3">
    <location>
        <begin position="11"/>
        <end position="61"/>
    </location>
</feature>
<evidence type="ECO:0000259" key="3">
    <source>
        <dbReference type="Pfam" id="PF14341"/>
    </source>
</evidence>
<protein>
    <submittedName>
        <fullName evidence="4">Type IV fimbrial biogenesis protein PilX</fullName>
    </submittedName>
</protein>
<dbReference type="Proteomes" id="UP000198290">
    <property type="component" value="Chromosome"/>
</dbReference>
<evidence type="ECO:0000313" key="5">
    <source>
        <dbReference type="Proteomes" id="UP000198290"/>
    </source>
</evidence>
<dbReference type="EMBL" id="AP018823">
    <property type="protein sequence ID" value="BBF87402.1"/>
    <property type="molecule type" value="Genomic_DNA"/>
</dbReference>
<keyword evidence="5" id="KW-1185">Reference proteome</keyword>
<feature type="domain" description="PilX/PilW C-terminal" evidence="2">
    <location>
        <begin position="116"/>
        <end position="180"/>
    </location>
</feature>
<keyword evidence="1" id="KW-1133">Transmembrane helix</keyword>
<dbReference type="Pfam" id="PF13681">
    <property type="entry name" value="PilX"/>
    <property type="match status" value="1"/>
</dbReference>
<keyword evidence="1" id="KW-0812">Transmembrane</keyword>